<reference evidence="1 2" key="1">
    <citation type="journal article" date="2013" name="Genome Announc.">
        <title>Complete Genome Sequence of Burkholderia sp. Strain RPE64, Bacterial Symbiont of the Bean Bug Riptortus pedestris.</title>
        <authorList>
            <person name="Shibata T.F."/>
            <person name="Maeda T."/>
            <person name="Nikoh N."/>
            <person name="Yamaguchi K."/>
            <person name="Oshima K."/>
            <person name="Hattori M."/>
            <person name="Nishiyama T."/>
            <person name="Hasebe M."/>
            <person name="Fukatsu T."/>
            <person name="Kikuchi Y."/>
            <person name="Shigenobu S."/>
        </authorList>
    </citation>
    <scope>NUCLEOTIDE SEQUENCE [LARGE SCALE GENOMIC DNA]</scope>
    <source>
        <plasmid evidence="1 2">p2</plasmid>
    </source>
</reference>
<dbReference type="AlphaFoldDB" id="A0A060PRQ0"/>
<evidence type="ECO:0000313" key="2">
    <source>
        <dbReference type="Proteomes" id="UP000013966"/>
    </source>
</evidence>
<keyword evidence="2" id="KW-1185">Reference proteome</keyword>
<name>A0A060PRQ0_9BURK</name>
<sequence>MELLFLSGKDHIDFGKPMCATWRCGHPRHEEGIGLLAKSSRW</sequence>
<dbReference type="Proteomes" id="UP000013966">
    <property type="component" value="Plasmid p2"/>
</dbReference>
<keyword evidence="1" id="KW-0614">Plasmid</keyword>
<proteinExistence type="predicted"/>
<organism evidence="1 2">
    <name type="scientific">Caballeronia insecticola</name>
    <dbReference type="NCBI Taxonomy" id="758793"/>
    <lineage>
        <taxon>Bacteria</taxon>
        <taxon>Pseudomonadati</taxon>
        <taxon>Pseudomonadota</taxon>
        <taxon>Betaproteobacteria</taxon>
        <taxon>Burkholderiales</taxon>
        <taxon>Burkholderiaceae</taxon>
        <taxon>Caballeronia</taxon>
    </lineage>
</organism>
<dbReference type="KEGG" id="buo:BRPE64_ECDS02430"/>
<dbReference type="EMBL" id="AP013062">
    <property type="protein sequence ID" value="BAO94125.1"/>
    <property type="molecule type" value="Genomic_DNA"/>
</dbReference>
<geneLocation type="plasmid" evidence="1 2">
    <name>p2</name>
</geneLocation>
<reference evidence="1 2" key="2">
    <citation type="journal article" date="2018" name="Int. J. Syst. Evol. Microbiol.">
        <title>Burkholderia insecticola sp. nov., a gut symbiotic bacterium of the bean bug Riptortus pedestris.</title>
        <authorList>
            <person name="Takeshita K."/>
            <person name="Tamaki H."/>
            <person name="Ohbayashi T."/>
            <person name="Meng X.-Y."/>
            <person name="Sone T."/>
            <person name="Mitani Y."/>
            <person name="Peeters C."/>
            <person name="Kikuchi Y."/>
            <person name="Vandamme P."/>
        </authorList>
    </citation>
    <scope>NUCLEOTIDE SEQUENCE [LARGE SCALE GENOMIC DNA]</scope>
    <source>
        <strain evidence="1">RPE64</strain>
        <plasmid evidence="1 2">p2</plasmid>
    </source>
</reference>
<dbReference type="HOGENOM" id="CLU_3248362_0_0_4"/>
<accession>A0A060PRQ0</accession>
<protein>
    <submittedName>
        <fullName evidence="1">Uncharacterized protein</fullName>
    </submittedName>
</protein>
<gene>
    <name evidence="1" type="ORF">BRPE64_ECDS02430</name>
</gene>
<evidence type="ECO:0000313" key="1">
    <source>
        <dbReference type="EMBL" id="BAO94125.1"/>
    </source>
</evidence>